<dbReference type="Proteomes" id="UP000179115">
    <property type="component" value="Unassembled WGS sequence"/>
</dbReference>
<feature type="non-terminal residue" evidence="2">
    <location>
        <position position="1"/>
    </location>
</feature>
<name>A0A1F6ECM8_9BACT</name>
<proteinExistence type="predicted"/>
<dbReference type="AlphaFoldDB" id="A0A1F6ECM8"/>
<evidence type="ECO:0000313" key="3">
    <source>
        <dbReference type="Proteomes" id="UP000179115"/>
    </source>
</evidence>
<reference evidence="2 3" key="1">
    <citation type="journal article" date="2016" name="Nat. Commun.">
        <title>Thousands of microbial genomes shed light on interconnected biogeochemical processes in an aquifer system.</title>
        <authorList>
            <person name="Anantharaman K."/>
            <person name="Brown C.T."/>
            <person name="Hug L.A."/>
            <person name="Sharon I."/>
            <person name="Castelle C.J."/>
            <person name="Probst A.J."/>
            <person name="Thomas B.C."/>
            <person name="Singh A."/>
            <person name="Wilkins M.J."/>
            <person name="Karaoz U."/>
            <person name="Brodie E.L."/>
            <person name="Williams K.H."/>
            <person name="Hubbard S.S."/>
            <person name="Banfield J.F."/>
        </authorList>
    </citation>
    <scope>NUCLEOTIDE SEQUENCE [LARGE SCALE GENOMIC DNA]</scope>
</reference>
<evidence type="ECO:0000259" key="1">
    <source>
        <dbReference type="Pfam" id="PF21722"/>
    </source>
</evidence>
<accession>A0A1F6ECM8</accession>
<dbReference type="InterPro" id="IPR049304">
    <property type="entry name" value="Gly_rich_dom"/>
</dbReference>
<feature type="domain" description="Glycine-rich" evidence="1">
    <location>
        <begin position="60"/>
        <end position="263"/>
    </location>
</feature>
<protein>
    <recommendedName>
        <fullName evidence="1">Glycine-rich domain-containing protein</fullName>
    </recommendedName>
</protein>
<organism evidence="2 3">
    <name type="scientific">Candidatus Kaiserbacteria bacterium RIFCSPLOWO2_01_FULL_51_21</name>
    <dbReference type="NCBI Taxonomy" id="1798508"/>
    <lineage>
        <taxon>Bacteria</taxon>
        <taxon>Candidatus Kaiseribacteriota</taxon>
    </lineage>
</organism>
<comment type="caution">
    <text evidence="2">The sequence shown here is derived from an EMBL/GenBank/DDBJ whole genome shotgun (WGS) entry which is preliminary data.</text>
</comment>
<gene>
    <name evidence="2" type="ORF">A3A35_01630</name>
</gene>
<dbReference type="Pfam" id="PF21722">
    <property type="entry name" value="Gly_rich_2"/>
    <property type="match status" value="1"/>
</dbReference>
<dbReference type="STRING" id="1798508.A3A35_01630"/>
<sequence>TSSITATDLIGQNSVASQLLQALGGTDPKVTSPKYCIGADCITAWPSSSGGLYQSVKTFTTAGAGTWTKPAGITKILVEVVGGGGGGARSCTWDGNNWPANCGGGGGGGGGYCKKLVDVSAINSIPFTVGAGGSAASGQAVSGGSGGTSTFGSPSLCQALGGAGGFGNTGLGGGGGLGSLGNLNLRGDPGGVGGKGSGGIGGSGGGSFFGGGGTRAGGAIAGVNGGGGAGGTGYYGSDPNNTGILTFADAGVVGTAGGSGMIVVWEF</sequence>
<dbReference type="EMBL" id="MFLV01000023">
    <property type="protein sequence ID" value="OGG71425.1"/>
    <property type="molecule type" value="Genomic_DNA"/>
</dbReference>
<evidence type="ECO:0000313" key="2">
    <source>
        <dbReference type="EMBL" id="OGG71425.1"/>
    </source>
</evidence>